<dbReference type="KEGG" id="erz:ER308_04930"/>
<organism evidence="8 9">
    <name type="scientific">Egibacter rhizosphaerae</name>
    <dbReference type="NCBI Taxonomy" id="1670831"/>
    <lineage>
        <taxon>Bacteria</taxon>
        <taxon>Bacillati</taxon>
        <taxon>Actinomycetota</taxon>
        <taxon>Nitriliruptoria</taxon>
        <taxon>Egibacterales</taxon>
        <taxon>Egibacteraceae</taxon>
        <taxon>Egibacter</taxon>
    </lineage>
</organism>
<dbReference type="PANTHER" id="PTHR20854">
    <property type="entry name" value="INOSITOL MONOPHOSPHATASE"/>
    <property type="match status" value="1"/>
</dbReference>
<dbReference type="GO" id="GO:0006020">
    <property type="term" value="P:inositol metabolic process"/>
    <property type="evidence" value="ECO:0007669"/>
    <property type="project" value="TreeGrafter"/>
</dbReference>
<dbReference type="PRINTS" id="PR00377">
    <property type="entry name" value="IMPHPHTASES"/>
</dbReference>
<evidence type="ECO:0000313" key="9">
    <source>
        <dbReference type="Proteomes" id="UP000291469"/>
    </source>
</evidence>
<reference evidence="8 9" key="1">
    <citation type="submission" date="2019-01" db="EMBL/GenBank/DDBJ databases">
        <title>Egibacter rhizosphaerae EGI 80759T.</title>
        <authorList>
            <person name="Chen D.-D."/>
            <person name="Tian Y."/>
            <person name="Jiao J.-Y."/>
            <person name="Zhang X.-T."/>
            <person name="Zhang Y.-G."/>
            <person name="Zhang Y."/>
            <person name="Xiao M."/>
            <person name="Shu W.-S."/>
            <person name="Li W.-J."/>
        </authorList>
    </citation>
    <scope>NUCLEOTIDE SEQUENCE [LARGE SCALE GENOMIC DNA]</scope>
    <source>
        <strain evidence="8 9">EGI 80759</strain>
    </source>
</reference>
<feature type="binding site" evidence="6">
    <location>
        <position position="99"/>
    </location>
    <ligand>
        <name>Mg(2+)</name>
        <dbReference type="ChEBI" id="CHEBI:18420"/>
        <label>1</label>
        <note>catalytic</note>
    </ligand>
</feature>
<evidence type="ECO:0000313" key="8">
    <source>
        <dbReference type="EMBL" id="QBI18950.1"/>
    </source>
</evidence>
<dbReference type="PANTHER" id="PTHR20854:SF4">
    <property type="entry name" value="INOSITOL-1-MONOPHOSPHATASE-RELATED"/>
    <property type="match status" value="1"/>
</dbReference>
<dbReference type="InterPro" id="IPR020550">
    <property type="entry name" value="Inositol_monophosphatase_CS"/>
</dbReference>
<dbReference type="GO" id="GO:0046872">
    <property type="term" value="F:metal ion binding"/>
    <property type="evidence" value="ECO:0007669"/>
    <property type="project" value="UniProtKB-KW"/>
</dbReference>
<evidence type="ECO:0000256" key="5">
    <source>
        <dbReference type="ARBA" id="ARBA00022842"/>
    </source>
</evidence>
<evidence type="ECO:0000256" key="2">
    <source>
        <dbReference type="ARBA" id="ARBA00013106"/>
    </source>
</evidence>
<evidence type="ECO:0000256" key="7">
    <source>
        <dbReference type="SAM" id="MobiDB-lite"/>
    </source>
</evidence>
<name>A0A411YCM6_9ACTN</name>
<dbReference type="InterPro" id="IPR020583">
    <property type="entry name" value="Inositol_monoP_metal-BS"/>
</dbReference>
<dbReference type="PROSITE" id="PS00629">
    <property type="entry name" value="IMP_1"/>
    <property type="match status" value="1"/>
</dbReference>
<evidence type="ECO:0000256" key="3">
    <source>
        <dbReference type="ARBA" id="ARBA00022723"/>
    </source>
</evidence>
<dbReference type="GO" id="GO:0008934">
    <property type="term" value="F:inositol monophosphate 1-phosphatase activity"/>
    <property type="evidence" value="ECO:0007669"/>
    <property type="project" value="TreeGrafter"/>
</dbReference>
<dbReference type="PROSITE" id="PS00630">
    <property type="entry name" value="IMP_2"/>
    <property type="match status" value="1"/>
</dbReference>
<feature type="region of interest" description="Disordered" evidence="7">
    <location>
        <begin position="282"/>
        <end position="305"/>
    </location>
</feature>
<gene>
    <name evidence="8" type="ORF">ER308_04930</name>
</gene>
<keyword evidence="9" id="KW-1185">Reference proteome</keyword>
<protein>
    <recommendedName>
        <fullName evidence="2">inositol-phosphate phosphatase</fullName>
        <ecNumber evidence="2">3.1.3.25</ecNumber>
    </recommendedName>
</protein>
<dbReference type="AlphaFoldDB" id="A0A411YCM6"/>
<accession>A0A411YCM6</accession>
<feature type="binding site" evidence="6">
    <location>
        <position position="228"/>
    </location>
    <ligand>
        <name>Mg(2+)</name>
        <dbReference type="ChEBI" id="CHEBI:18420"/>
        <label>1</label>
        <note>catalytic</note>
    </ligand>
</feature>
<dbReference type="EMBL" id="CP036402">
    <property type="protein sequence ID" value="QBI18950.1"/>
    <property type="molecule type" value="Genomic_DNA"/>
</dbReference>
<sequence>MRPIARSPKLSPVSDEVAVARAAAREAGRIALDHAARGLTAEWKGARDLVTAADRAAQARIREVVAEAFPTDLVVDEEGEASPGEDEIAGTRRWYVDPIDGTTNYLKGRHWWGVSIAFCDTDDELAAGVVYLPALGQTYEAVRGGGAMLDGEPIRCSPVTELAEALCCSGFPGSDSMADISRRNIEAWRLVMARALSLRATGAVAPDWCTVASGRADGSWTLGVGRWDIAAGIVIAREAGATVTDLDGIALRGPGERGVAATPGIHADLLSLVQAALDVPEIPRDDGTGGDLPEGHRATGERVNE</sequence>
<dbReference type="EC" id="3.1.3.25" evidence="2"/>
<feature type="binding site" evidence="6">
    <location>
        <position position="97"/>
    </location>
    <ligand>
        <name>Mg(2+)</name>
        <dbReference type="ChEBI" id="CHEBI:18420"/>
        <label>1</label>
        <note>catalytic</note>
    </ligand>
</feature>
<feature type="binding site" evidence="6">
    <location>
        <position position="100"/>
    </location>
    <ligand>
        <name>Mg(2+)</name>
        <dbReference type="ChEBI" id="CHEBI:18420"/>
        <label>1</label>
        <note>catalytic</note>
    </ligand>
</feature>
<keyword evidence="5 6" id="KW-0460">Magnesium</keyword>
<dbReference type="Pfam" id="PF00459">
    <property type="entry name" value="Inositol_P"/>
    <property type="match status" value="1"/>
</dbReference>
<evidence type="ECO:0000256" key="1">
    <source>
        <dbReference type="ARBA" id="ARBA00001033"/>
    </source>
</evidence>
<evidence type="ECO:0000256" key="6">
    <source>
        <dbReference type="PIRSR" id="PIRSR600760-2"/>
    </source>
</evidence>
<comment type="cofactor">
    <cofactor evidence="6">
        <name>Mg(2+)</name>
        <dbReference type="ChEBI" id="CHEBI:18420"/>
    </cofactor>
</comment>
<dbReference type="GO" id="GO:0007165">
    <property type="term" value="P:signal transduction"/>
    <property type="evidence" value="ECO:0007669"/>
    <property type="project" value="TreeGrafter"/>
</dbReference>
<dbReference type="GO" id="GO:0046854">
    <property type="term" value="P:phosphatidylinositol phosphate biosynthetic process"/>
    <property type="evidence" value="ECO:0007669"/>
    <property type="project" value="InterPro"/>
</dbReference>
<evidence type="ECO:0000256" key="4">
    <source>
        <dbReference type="ARBA" id="ARBA00022801"/>
    </source>
</evidence>
<feature type="binding site" evidence="6">
    <location>
        <position position="77"/>
    </location>
    <ligand>
        <name>Mg(2+)</name>
        <dbReference type="ChEBI" id="CHEBI:18420"/>
        <label>1</label>
        <note>catalytic</note>
    </ligand>
</feature>
<dbReference type="Proteomes" id="UP000291469">
    <property type="component" value="Chromosome"/>
</dbReference>
<keyword evidence="4" id="KW-0378">Hydrolase</keyword>
<keyword evidence="3 6" id="KW-0479">Metal-binding</keyword>
<dbReference type="Gene3D" id="3.40.190.80">
    <property type="match status" value="1"/>
</dbReference>
<dbReference type="SUPFAM" id="SSF56655">
    <property type="entry name" value="Carbohydrate phosphatase"/>
    <property type="match status" value="1"/>
</dbReference>
<dbReference type="OrthoDB" id="9772456at2"/>
<comment type="catalytic activity">
    <reaction evidence="1">
        <text>a myo-inositol phosphate + H2O = myo-inositol + phosphate</text>
        <dbReference type="Rhea" id="RHEA:24056"/>
        <dbReference type="ChEBI" id="CHEBI:15377"/>
        <dbReference type="ChEBI" id="CHEBI:17268"/>
        <dbReference type="ChEBI" id="CHEBI:43474"/>
        <dbReference type="ChEBI" id="CHEBI:84139"/>
        <dbReference type="EC" id="3.1.3.25"/>
    </reaction>
</comment>
<dbReference type="Gene3D" id="3.30.540.10">
    <property type="entry name" value="Fructose-1,6-Bisphosphatase, subunit A, domain 1"/>
    <property type="match status" value="1"/>
</dbReference>
<dbReference type="InterPro" id="IPR000760">
    <property type="entry name" value="Inositol_monophosphatase-like"/>
</dbReference>
<proteinExistence type="predicted"/>